<protein>
    <submittedName>
        <fullName evidence="7">Peptide ABC transporter substrate-binding protein</fullName>
    </submittedName>
</protein>
<dbReference type="PANTHER" id="PTHR30290">
    <property type="entry name" value="PERIPLASMIC BINDING COMPONENT OF ABC TRANSPORTER"/>
    <property type="match status" value="1"/>
</dbReference>
<sequence length="538" mass="61510">MTKSIYYVTLSLFVSPFALAALPNDPLAAKVQEMNIGKGGEVQTLDLQKCTETGCSDLLDKLFEGLVQSDANDKIIPAQAESWKISPDGKKYTFSLRKDIKWSDGTKITAHDFVYSLRRLVDPKVAAEHSYLLEGVVNGKEIAQGKKPLESLGVKAIDDRALEITLTHPIAYFLEILVMPNTYPVQKKNIEKYGEGAFTHVGNLVSNGPFVLSYRKNGDKITLTKNNNYWNKENIYLEKVNYINTEDLNAEYRMFLSGQLHKTLQVPVDLYKSIKVKYARELRTKPFLSTYYYIFNLENPKFKDKNLRKALSMIVDRKIITETILGTGQKPLYDFIPYGMKNYTQNKPEWADWSRAQQLEEAKKLYAAAGYSKEKPLKLQIVYNTSENHKKIATSVASMWKKELGVEVESVNEEWKSMLDKRSLGQFEVMRMGNSATINDAYDFFSNLQSTNAANDPKFKNSEYDKYFALSEVELNPSKRKELQEQLGKIILEEVPVITFYSGTTNYLLKESVQGFKENVKNKYSLTGVYLREDKNKS</sequence>
<name>A0A4P2VJT7_FLUSA</name>
<dbReference type="Gene3D" id="3.10.105.10">
    <property type="entry name" value="Dipeptide-binding Protein, Domain 3"/>
    <property type="match status" value="1"/>
</dbReference>
<dbReference type="GO" id="GO:0043190">
    <property type="term" value="C:ATP-binding cassette (ABC) transporter complex"/>
    <property type="evidence" value="ECO:0007669"/>
    <property type="project" value="InterPro"/>
</dbReference>
<evidence type="ECO:0000313" key="8">
    <source>
        <dbReference type="Proteomes" id="UP000291236"/>
    </source>
</evidence>
<dbReference type="GO" id="GO:0015833">
    <property type="term" value="P:peptide transport"/>
    <property type="evidence" value="ECO:0007669"/>
    <property type="project" value="TreeGrafter"/>
</dbReference>
<comment type="subcellular location">
    <subcellularLocation>
        <location evidence="1">Cell envelope</location>
    </subcellularLocation>
</comment>
<dbReference type="Proteomes" id="UP000291236">
    <property type="component" value="Chromosome"/>
</dbReference>
<evidence type="ECO:0000313" key="7">
    <source>
        <dbReference type="EMBL" id="BBH52808.1"/>
    </source>
</evidence>
<dbReference type="GO" id="GO:0030288">
    <property type="term" value="C:outer membrane-bounded periplasmic space"/>
    <property type="evidence" value="ECO:0007669"/>
    <property type="project" value="TreeGrafter"/>
</dbReference>
<keyword evidence="8" id="KW-1185">Reference proteome</keyword>
<gene>
    <name evidence="7" type="ORF">JCM31447_12510</name>
</gene>
<evidence type="ECO:0000256" key="1">
    <source>
        <dbReference type="ARBA" id="ARBA00004196"/>
    </source>
</evidence>
<keyword evidence="3" id="KW-0813">Transport</keyword>
<dbReference type="PANTHER" id="PTHR30290:SF10">
    <property type="entry name" value="PERIPLASMIC OLIGOPEPTIDE-BINDING PROTEIN-RELATED"/>
    <property type="match status" value="1"/>
</dbReference>
<dbReference type="Gene3D" id="3.40.190.10">
    <property type="entry name" value="Periplasmic binding protein-like II"/>
    <property type="match status" value="1"/>
</dbReference>
<evidence type="ECO:0000256" key="5">
    <source>
        <dbReference type="SAM" id="SignalP"/>
    </source>
</evidence>
<dbReference type="AlphaFoldDB" id="A0A4P2VJT7"/>
<reference evidence="7 8" key="1">
    <citation type="submission" date="2018-12" db="EMBL/GenBank/DDBJ databases">
        <title>Rubrispira sanarue gen. nov., sp., nov., a member of the order Silvanigrellales, isolated from a brackish lake in Hamamatsu Japan.</title>
        <authorList>
            <person name="Maejima Y."/>
            <person name="Iino T."/>
            <person name="Muraguchi Y."/>
            <person name="Fukuda K."/>
            <person name="Nojiri H."/>
            <person name="Ohkuma M."/>
            <person name="Moriuchi R."/>
            <person name="Dohra H."/>
            <person name="Kimbara K."/>
            <person name="Shintani M."/>
        </authorList>
    </citation>
    <scope>NUCLEOTIDE SEQUENCE [LARGE SCALE GENOMIC DNA]</scope>
    <source>
        <strain evidence="7 8">RF1110005</strain>
    </source>
</reference>
<dbReference type="SUPFAM" id="SSF53850">
    <property type="entry name" value="Periplasmic binding protein-like II"/>
    <property type="match status" value="1"/>
</dbReference>
<dbReference type="OrthoDB" id="9801912at2"/>
<dbReference type="InterPro" id="IPR000914">
    <property type="entry name" value="SBP_5_dom"/>
</dbReference>
<dbReference type="FunFam" id="3.90.76.10:FF:000001">
    <property type="entry name" value="Oligopeptide ABC transporter substrate-binding protein"/>
    <property type="match status" value="1"/>
</dbReference>
<evidence type="ECO:0000256" key="3">
    <source>
        <dbReference type="ARBA" id="ARBA00022448"/>
    </source>
</evidence>
<evidence type="ECO:0000256" key="4">
    <source>
        <dbReference type="ARBA" id="ARBA00022729"/>
    </source>
</evidence>
<organism evidence="7 8">
    <name type="scientific">Fluviispira sanaruensis</name>
    <dbReference type="NCBI Taxonomy" id="2493639"/>
    <lineage>
        <taxon>Bacteria</taxon>
        <taxon>Pseudomonadati</taxon>
        <taxon>Bdellovibrionota</taxon>
        <taxon>Oligoflexia</taxon>
        <taxon>Silvanigrellales</taxon>
        <taxon>Silvanigrellaceae</taxon>
        <taxon>Fluviispira</taxon>
    </lineage>
</organism>
<dbReference type="KEGG" id="sbf:JCM31447_12510"/>
<dbReference type="CDD" id="cd08504">
    <property type="entry name" value="PBP2_OppA"/>
    <property type="match status" value="1"/>
</dbReference>
<comment type="similarity">
    <text evidence="2">Belongs to the bacterial solute-binding protein 5 family.</text>
</comment>
<accession>A0A4P2VJT7</accession>
<dbReference type="Pfam" id="PF00496">
    <property type="entry name" value="SBP_bac_5"/>
    <property type="match status" value="1"/>
</dbReference>
<dbReference type="Gene3D" id="3.90.76.10">
    <property type="entry name" value="Dipeptide-binding Protein, Domain 1"/>
    <property type="match status" value="1"/>
</dbReference>
<feature type="chain" id="PRO_5020312793" evidence="5">
    <location>
        <begin position="21"/>
        <end position="538"/>
    </location>
</feature>
<keyword evidence="4 5" id="KW-0732">Signal</keyword>
<evidence type="ECO:0000256" key="2">
    <source>
        <dbReference type="ARBA" id="ARBA00005695"/>
    </source>
</evidence>
<feature type="domain" description="Solute-binding protein family 5" evidence="6">
    <location>
        <begin position="74"/>
        <end position="455"/>
    </location>
</feature>
<evidence type="ECO:0000259" key="6">
    <source>
        <dbReference type="Pfam" id="PF00496"/>
    </source>
</evidence>
<dbReference type="InterPro" id="IPR030678">
    <property type="entry name" value="Peptide/Ni-bd"/>
</dbReference>
<dbReference type="InterPro" id="IPR039424">
    <property type="entry name" value="SBP_5"/>
</dbReference>
<dbReference type="RefSeq" id="WP_130607599.1">
    <property type="nucleotide sequence ID" value="NZ_AP019368.1"/>
</dbReference>
<proteinExistence type="inferred from homology"/>
<dbReference type="GO" id="GO:1904680">
    <property type="term" value="F:peptide transmembrane transporter activity"/>
    <property type="evidence" value="ECO:0007669"/>
    <property type="project" value="TreeGrafter"/>
</dbReference>
<dbReference type="PIRSF" id="PIRSF002741">
    <property type="entry name" value="MppA"/>
    <property type="match status" value="1"/>
</dbReference>
<dbReference type="EMBL" id="AP019368">
    <property type="protein sequence ID" value="BBH52808.1"/>
    <property type="molecule type" value="Genomic_DNA"/>
</dbReference>
<feature type="signal peptide" evidence="5">
    <location>
        <begin position="1"/>
        <end position="20"/>
    </location>
</feature>